<dbReference type="Proteomes" id="UP000010472">
    <property type="component" value="Chromosome"/>
</dbReference>
<dbReference type="eggNOG" id="ENOG502ZBNF">
    <property type="taxonomic scope" value="Bacteria"/>
</dbReference>
<dbReference type="HOGENOM" id="CLU_057865_0_0_3"/>
<evidence type="ECO:0000313" key="3">
    <source>
        <dbReference type="EMBL" id="AFZ13289.1"/>
    </source>
</evidence>
<feature type="compositionally biased region" description="Low complexity" evidence="1">
    <location>
        <begin position="209"/>
        <end position="220"/>
    </location>
</feature>
<keyword evidence="4" id="KW-1185">Reference proteome</keyword>
<feature type="transmembrane region" description="Helical" evidence="2">
    <location>
        <begin position="155"/>
        <end position="178"/>
    </location>
</feature>
<sequence length="299" mass="33654">MAQTKMAPMDDIAKQARQGSVAAIIQVLNERLADSCVRTRAMFVEGVLQLLCEAATPEQLEQSVVVEQIRKILEAIAPRNIRRVNINCRIAREQQLLWLDEISRDPENQLLWSELIILKKPNIFQQLEEERKHKKFAKNKPPLPTSPHSMREQKVFWRGITGGVSVSLLLLLAGWGIYQWLSTKFIIQIQPQAPQASVAPKTSPKATISPSPSKAPLKAPSKTLDKFVEGVRLAEQANAAGKKAKSSAQWLEIAAKWRKASDLMASINKSDKRYKTAKSRVDSYRKNSQTALKEAEKKR</sequence>
<organism evidence="3 4">
    <name type="scientific">Crinalium epipsammum PCC 9333</name>
    <dbReference type="NCBI Taxonomy" id="1173022"/>
    <lineage>
        <taxon>Bacteria</taxon>
        <taxon>Bacillati</taxon>
        <taxon>Cyanobacteriota</taxon>
        <taxon>Cyanophyceae</taxon>
        <taxon>Gomontiellales</taxon>
        <taxon>Gomontiellaceae</taxon>
        <taxon>Crinalium</taxon>
    </lineage>
</organism>
<dbReference type="KEGG" id="cep:Cri9333_2422"/>
<gene>
    <name evidence="3" type="ORF">Cri9333_2422</name>
</gene>
<keyword evidence="2" id="KW-0472">Membrane</keyword>
<evidence type="ECO:0000256" key="1">
    <source>
        <dbReference type="SAM" id="MobiDB-lite"/>
    </source>
</evidence>
<dbReference type="AlphaFoldDB" id="K9W0H4"/>
<feature type="region of interest" description="Disordered" evidence="1">
    <location>
        <begin position="197"/>
        <end position="220"/>
    </location>
</feature>
<feature type="region of interest" description="Disordered" evidence="1">
    <location>
        <begin position="269"/>
        <end position="299"/>
    </location>
</feature>
<name>K9W0H4_9CYAN</name>
<feature type="compositionally biased region" description="Basic and acidic residues" evidence="1">
    <location>
        <begin position="269"/>
        <end position="285"/>
    </location>
</feature>
<dbReference type="EMBL" id="CP003620">
    <property type="protein sequence ID" value="AFZ13289.1"/>
    <property type="molecule type" value="Genomic_DNA"/>
</dbReference>
<keyword evidence="2" id="KW-1133">Transmembrane helix</keyword>
<accession>K9W0H4</accession>
<evidence type="ECO:0000256" key="2">
    <source>
        <dbReference type="SAM" id="Phobius"/>
    </source>
</evidence>
<reference evidence="3 4" key="1">
    <citation type="submission" date="2012-06" db="EMBL/GenBank/DDBJ databases">
        <title>Finished chromosome of genome of Crinalium epipsammum PCC 9333.</title>
        <authorList>
            <consortium name="US DOE Joint Genome Institute"/>
            <person name="Gugger M."/>
            <person name="Coursin T."/>
            <person name="Rippka R."/>
            <person name="Tandeau De Marsac N."/>
            <person name="Huntemann M."/>
            <person name="Wei C.-L."/>
            <person name="Han J."/>
            <person name="Detter J.C."/>
            <person name="Han C."/>
            <person name="Tapia R."/>
            <person name="Davenport K."/>
            <person name="Daligault H."/>
            <person name="Erkkila T."/>
            <person name="Gu W."/>
            <person name="Munk A.C.C."/>
            <person name="Teshima H."/>
            <person name="Xu Y."/>
            <person name="Chain P."/>
            <person name="Chen A."/>
            <person name="Krypides N."/>
            <person name="Mavromatis K."/>
            <person name="Markowitz V."/>
            <person name="Szeto E."/>
            <person name="Ivanova N."/>
            <person name="Mikhailova N."/>
            <person name="Ovchinnikova G."/>
            <person name="Pagani I."/>
            <person name="Pati A."/>
            <person name="Goodwin L."/>
            <person name="Peters L."/>
            <person name="Pitluck S."/>
            <person name="Woyke T."/>
            <person name="Kerfeld C."/>
        </authorList>
    </citation>
    <scope>NUCLEOTIDE SEQUENCE [LARGE SCALE GENOMIC DNA]</scope>
    <source>
        <strain evidence="3 4">PCC 9333</strain>
    </source>
</reference>
<dbReference type="RefSeq" id="WP_015203403.1">
    <property type="nucleotide sequence ID" value="NC_019753.1"/>
</dbReference>
<proteinExistence type="predicted"/>
<protein>
    <submittedName>
        <fullName evidence="3">Uncharacterized protein</fullName>
    </submittedName>
</protein>
<dbReference type="STRING" id="1173022.Cri9333_2422"/>
<keyword evidence="2" id="KW-0812">Transmembrane</keyword>
<evidence type="ECO:0000313" key="4">
    <source>
        <dbReference type="Proteomes" id="UP000010472"/>
    </source>
</evidence>
<dbReference type="PATRIC" id="fig|1173022.3.peg.2617"/>